<comment type="caution">
    <text evidence="6">Lacks conserved residue(s) required for the propagation of feature annotation.</text>
</comment>
<evidence type="ECO:0000313" key="10">
    <source>
        <dbReference type="EMBL" id="PNR49587.1"/>
    </source>
</evidence>
<reference evidence="10 13" key="2">
    <citation type="journal article" date="2008" name="Science">
        <title>The Physcomitrella genome reveals evolutionary insights into the conquest of land by plants.</title>
        <authorList>
            <person name="Rensing S."/>
            <person name="Lang D."/>
            <person name="Zimmer A."/>
            <person name="Terry A."/>
            <person name="Salamov A."/>
            <person name="Shapiro H."/>
            <person name="Nishiyama T."/>
            <person name="Perroud P.-F."/>
            <person name="Lindquist E."/>
            <person name="Kamisugi Y."/>
            <person name="Tanahashi T."/>
            <person name="Sakakibara K."/>
            <person name="Fujita T."/>
            <person name="Oishi K."/>
            <person name="Shin-I T."/>
            <person name="Kuroki Y."/>
            <person name="Toyoda A."/>
            <person name="Suzuki Y."/>
            <person name="Hashimoto A."/>
            <person name="Yamaguchi K."/>
            <person name="Sugano A."/>
            <person name="Kohara Y."/>
            <person name="Fujiyama A."/>
            <person name="Anterola A."/>
            <person name="Aoki S."/>
            <person name="Ashton N."/>
            <person name="Barbazuk W.B."/>
            <person name="Barker E."/>
            <person name="Bennetzen J."/>
            <person name="Bezanilla M."/>
            <person name="Blankenship R."/>
            <person name="Cho S.H."/>
            <person name="Dutcher S."/>
            <person name="Estelle M."/>
            <person name="Fawcett J.A."/>
            <person name="Gundlach H."/>
            <person name="Hanada K."/>
            <person name="Heyl A."/>
            <person name="Hicks K.A."/>
            <person name="Hugh J."/>
            <person name="Lohr M."/>
            <person name="Mayer K."/>
            <person name="Melkozernov A."/>
            <person name="Murata T."/>
            <person name="Nelson D."/>
            <person name="Pils B."/>
            <person name="Prigge M."/>
            <person name="Reiss B."/>
            <person name="Renner T."/>
            <person name="Rombauts S."/>
            <person name="Rushton P."/>
            <person name="Sanderfoot A."/>
            <person name="Schween G."/>
            <person name="Shiu S.-H."/>
            <person name="Stueber K."/>
            <person name="Theodoulou F.L."/>
            <person name="Tu H."/>
            <person name="Van de Peer Y."/>
            <person name="Verrier P.J."/>
            <person name="Waters E."/>
            <person name="Wood A."/>
            <person name="Yang L."/>
            <person name="Cove D."/>
            <person name="Cuming A."/>
            <person name="Hasebe M."/>
            <person name="Lucas S."/>
            <person name="Mishler D.B."/>
            <person name="Reski R."/>
            <person name="Grigoriev I."/>
            <person name="Quatrano R.S."/>
            <person name="Boore J.L."/>
        </authorList>
    </citation>
    <scope>NUCLEOTIDE SEQUENCE [LARGE SCALE GENOMIC DNA]</scope>
    <source>
        <strain evidence="12 13">cv. Gransden 2004</strain>
    </source>
</reference>
<feature type="disulfide bond" evidence="5">
    <location>
        <begin position="36"/>
        <end position="49"/>
    </location>
</feature>
<feature type="disulfide bond" evidence="5">
    <location>
        <begin position="165"/>
        <end position="174"/>
    </location>
</feature>
<evidence type="ECO:0000313" key="9">
    <source>
        <dbReference type="EMBL" id="CAH58717.1"/>
    </source>
</evidence>
<dbReference type="FunFam" id="3.30.60.10:FF:000006">
    <property type="entry name" value="Agglutinin isolectin 1"/>
    <property type="match status" value="1"/>
</dbReference>
<evidence type="ECO:0000313" key="11">
    <source>
        <dbReference type="EMBL" id="PNR49588.1"/>
    </source>
</evidence>
<name>Q4A3V2_PHYPA</name>
<evidence type="ECO:0000259" key="8">
    <source>
        <dbReference type="PROSITE" id="PS50941"/>
    </source>
</evidence>
<dbReference type="CDD" id="cd00035">
    <property type="entry name" value="ChtBD1"/>
    <property type="match status" value="1"/>
</dbReference>
<dbReference type="EnsemblPlants" id="Pp3c8_13570V3.1">
    <property type="protein sequence ID" value="Pp3c8_13570V3.1"/>
    <property type="gene ID" value="Pp3c8_13570"/>
</dbReference>
<dbReference type="SMART" id="SM00270">
    <property type="entry name" value="ChtBD1"/>
    <property type="match status" value="1"/>
</dbReference>
<dbReference type="GO" id="GO:0005975">
    <property type="term" value="P:carbohydrate metabolic process"/>
    <property type="evidence" value="ECO:0007669"/>
    <property type="project" value="InterPro"/>
</dbReference>
<dbReference type="EnsemblPlants" id="Pp3c8_13540V3.1">
    <property type="protein sequence ID" value="Pp3c8_13540V3.1"/>
    <property type="gene ID" value="Pp3c8_13540"/>
</dbReference>
<dbReference type="CDD" id="cd00325">
    <property type="entry name" value="chitinase_GH19"/>
    <property type="match status" value="1"/>
</dbReference>
<dbReference type="InterPro" id="IPR016283">
    <property type="entry name" value="Glyco_hydro_19"/>
</dbReference>
<dbReference type="GO" id="GO:0050832">
    <property type="term" value="P:defense response to fungus"/>
    <property type="evidence" value="ECO:0007669"/>
    <property type="project" value="UniProtKB-ARBA"/>
</dbReference>
<dbReference type="GO" id="GO:0008843">
    <property type="term" value="F:endochitinase activity"/>
    <property type="evidence" value="ECO:0007669"/>
    <property type="project" value="UniProtKB-EC"/>
</dbReference>
<evidence type="ECO:0000256" key="3">
    <source>
        <dbReference type="ARBA" id="ARBA00023157"/>
    </source>
</evidence>
<proteinExistence type="evidence at transcript level"/>
<dbReference type="eggNOG" id="KOG4742">
    <property type="taxonomic scope" value="Eukaryota"/>
</dbReference>
<dbReference type="PaxDb" id="3218-PP1S184_140V6.1"/>
<dbReference type="SUPFAM" id="SSF53955">
    <property type="entry name" value="Lysozyme-like"/>
    <property type="match status" value="1"/>
</dbReference>
<accession>A9T8R4</accession>
<dbReference type="FunFam" id="3.30.20.10:FF:000001">
    <property type="entry name" value="Endochitinase (Chitinase)"/>
    <property type="match status" value="1"/>
</dbReference>
<dbReference type="Gramene" id="Pp3c8_13570V3.1">
    <property type="protein sequence ID" value="Pp3c8_13570V3.1"/>
    <property type="gene ID" value="Pp3c8_13570"/>
</dbReference>
<dbReference type="OrthoDB" id="5985073at2759"/>
<dbReference type="GO" id="GO:0008061">
    <property type="term" value="F:chitin binding"/>
    <property type="evidence" value="ECO:0007669"/>
    <property type="project" value="UniProtKB-UniRule"/>
</dbReference>
<dbReference type="Gramene" id="Pp3c8_13540V3.2">
    <property type="protein sequence ID" value="Pp3c8_13540V3.2"/>
    <property type="gene ID" value="Pp3c8_13540"/>
</dbReference>
<keyword evidence="7" id="KW-0732">Signal</keyword>
<dbReference type="Gene3D" id="3.30.60.10">
    <property type="entry name" value="Endochitinase-like"/>
    <property type="match status" value="1"/>
</dbReference>
<dbReference type="HOGENOM" id="CLU_045506_1_1_1"/>
<dbReference type="EMBL" id="ABEU02000008">
    <property type="protein sequence ID" value="PNR49587.1"/>
    <property type="molecule type" value="Genomic_DNA"/>
</dbReference>
<evidence type="ECO:0000313" key="12">
    <source>
        <dbReference type="EnsemblPlants" id="Pp3c8_13540V3.1"/>
    </source>
</evidence>
<dbReference type="EMBL" id="AJ843250">
    <property type="protein sequence ID" value="CAH58717.1"/>
    <property type="molecule type" value="mRNA"/>
</dbReference>
<reference evidence="9" key="1">
    <citation type="submission" date="2004-09" db="EMBL/GenBank/DDBJ databases">
        <title>The moss (Physcomitrella patens) secretome: Phytohormones influence plant extracellular matrix proteins.</title>
        <authorList>
            <person name="Tintelnot S."/>
            <person name="Heintz D."/>
            <person name="High A."/>
            <person name="Wurtz V."/>
            <person name="van Dorsselaer A."/>
            <person name="Reski R."/>
            <person name="Decker E.L."/>
            <person name="Sarnighausen E."/>
        </authorList>
    </citation>
    <scope>NUCLEOTIDE SEQUENCE</scope>
</reference>
<keyword evidence="1 6" id="KW-0147">Chitin-binding</keyword>
<dbReference type="PROSITE" id="PS00774">
    <property type="entry name" value="CHITINASE_19_2"/>
    <property type="match status" value="1"/>
</dbReference>
<sequence length="288" mass="31091">MGRTTGTSVGHQHHVAAFVVVALVALVRFVASQGECSESTACPDNTMCCSQYNYCGTGDAYCGEGCKNGPCNAGGTPPAPEPPTSGSGWSSFFTEEVFDGWFPSRNADFYTFERFKAAASAYPTFGNEGSVDDQKREIAAFFGNVNQESGGLKFVRETNPTEIYCDTTNTQYPCAAGKSYYGRGPIQLSWNYNYGACGAALNLPLLATPELVETDADVAFKTALWFWMANQCHQAIIGPPPSFGKTIRIINGAKECGLVNDERVTNRVTYYTNFCNSLGVDPGTDLRC</sequence>
<dbReference type="GO" id="GO:0016998">
    <property type="term" value="P:cell wall macromolecule catabolic process"/>
    <property type="evidence" value="ECO:0007669"/>
    <property type="project" value="InterPro"/>
</dbReference>
<dbReference type="InterPro" id="IPR036861">
    <property type="entry name" value="Endochitinase-like_sf"/>
</dbReference>
<feature type="domain" description="Chitin-binding type-1" evidence="8">
    <location>
        <begin position="33"/>
        <end position="73"/>
    </location>
</feature>
<evidence type="ECO:0000256" key="4">
    <source>
        <dbReference type="PIRSR" id="PIRSR001060-1"/>
    </source>
</evidence>
<evidence type="ECO:0000256" key="7">
    <source>
        <dbReference type="SAM" id="SignalP"/>
    </source>
</evidence>
<dbReference type="EnsemblPlants" id="Pp3c8_13570V3.2">
    <property type="protein sequence ID" value="Pp3c8_13570V3.2"/>
    <property type="gene ID" value="Pp3c8_13570"/>
</dbReference>
<keyword evidence="3 5" id="KW-1015">Disulfide bond</keyword>
<dbReference type="EnsemblPlants" id="Pp3c8_13540V3.2">
    <property type="protein sequence ID" value="Pp3c8_13540V3.2"/>
    <property type="gene ID" value="Pp3c8_13540"/>
</dbReference>
<accession>Q4A3V2</accession>
<dbReference type="SUPFAM" id="SSF57016">
    <property type="entry name" value="Plant lectins/antimicrobial peptides"/>
    <property type="match status" value="1"/>
</dbReference>
<feature type="active site" description="Proton donor" evidence="4">
    <location>
        <position position="148"/>
    </location>
</feature>
<dbReference type="PANTHER" id="PTHR22595:SF79">
    <property type="entry name" value="CHITINASE 12"/>
    <property type="match status" value="1"/>
</dbReference>
<feature type="disulfide bond" evidence="5 6">
    <location>
        <begin position="48"/>
        <end position="62"/>
    </location>
</feature>
<keyword evidence="9" id="KW-0326">Glycosidase</keyword>
<keyword evidence="9" id="KW-0378">Hydrolase</keyword>
<evidence type="ECO:0000256" key="1">
    <source>
        <dbReference type="ARBA" id="ARBA00022669"/>
    </source>
</evidence>
<dbReference type="InterPro" id="IPR023346">
    <property type="entry name" value="Lysozyme-like_dom_sf"/>
</dbReference>
<organism evidence="9">
    <name type="scientific">Physcomitrium patens</name>
    <name type="common">Spreading-leaved earth moss</name>
    <name type="synonym">Physcomitrella patens</name>
    <dbReference type="NCBI Taxonomy" id="3218"/>
    <lineage>
        <taxon>Eukaryota</taxon>
        <taxon>Viridiplantae</taxon>
        <taxon>Streptophyta</taxon>
        <taxon>Embryophyta</taxon>
        <taxon>Bryophyta</taxon>
        <taxon>Bryophytina</taxon>
        <taxon>Bryopsida</taxon>
        <taxon>Funariidae</taxon>
        <taxon>Funariales</taxon>
        <taxon>Funariaceae</taxon>
        <taxon>Physcomitrium</taxon>
    </lineage>
</organism>
<protein>
    <submittedName>
        <fullName evidence="9">Chitinase</fullName>
        <ecNumber evidence="9">3.2.1.14</ecNumber>
    </submittedName>
</protein>
<dbReference type="EMBL" id="ABEU02000008">
    <property type="protein sequence ID" value="PNR49588.1"/>
    <property type="molecule type" value="Genomic_DNA"/>
</dbReference>
<evidence type="ECO:0000313" key="13">
    <source>
        <dbReference type="Proteomes" id="UP000006727"/>
    </source>
</evidence>
<dbReference type="AlphaFoldDB" id="Q4A3V2"/>
<dbReference type="Gene3D" id="3.30.20.10">
    <property type="entry name" value="Endochitinase, domain 2"/>
    <property type="match status" value="1"/>
</dbReference>
<dbReference type="GO" id="GO:0004568">
    <property type="term" value="F:chitinase activity"/>
    <property type="evidence" value="ECO:0000318"/>
    <property type="project" value="GO_Central"/>
</dbReference>
<keyword evidence="13" id="KW-1185">Reference proteome</keyword>
<dbReference type="Pfam" id="PF00182">
    <property type="entry name" value="Glyco_hydro_19"/>
    <property type="match status" value="1"/>
</dbReference>
<dbReference type="InterPro" id="IPR000726">
    <property type="entry name" value="Glyco_hydro_19_cat"/>
</dbReference>
<dbReference type="Proteomes" id="UP000006727">
    <property type="component" value="Chromosome 8"/>
</dbReference>
<dbReference type="GO" id="GO:0006032">
    <property type="term" value="P:chitin catabolic process"/>
    <property type="evidence" value="ECO:0007669"/>
    <property type="project" value="InterPro"/>
</dbReference>
<dbReference type="Pfam" id="PF00187">
    <property type="entry name" value="Chitin_bind_1"/>
    <property type="match status" value="1"/>
</dbReference>
<dbReference type="STRING" id="3218.Q4A3V2"/>
<keyword evidence="2" id="KW-0611">Plant defense</keyword>
<evidence type="ECO:0000256" key="5">
    <source>
        <dbReference type="PIRSR" id="PIRSR001060-2"/>
    </source>
</evidence>
<dbReference type="CAZy" id="CBM18">
    <property type="family name" value="Carbohydrate-Binding Module Family 18"/>
</dbReference>
<gene>
    <name evidence="9" type="primary">chi</name>
    <name evidence="12" type="synonym">LOC112285427</name>
    <name evidence="10" type="ORF">PHYPA_011483</name>
    <name evidence="11" type="ORF">PHYPA_011484</name>
</gene>
<dbReference type="Gramene" id="Pp3c8_13540V3.1">
    <property type="protein sequence ID" value="Pp3c8_13540V3.1"/>
    <property type="gene ID" value="Pp3c8_13540"/>
</dbReference>
<dbReference type="PANTHER" id="PTHR22595">
    <property type="entry name" value="CHITINASE-RELATED"/>
    <property type="match status" value="1"/>
</dbReference>
<dbReference type="EC" id="3.2.1.14" evidence="9"/>
<dbReference type="InterPro" id="IPR001002">
    <property type="entry name" value="Chitin-bd_1"/>
</dbReference>
<dbReference type="Gramene" id="Pp3c8_13570V3.2">
    <property type="protein sequence ID" value="Pp3c8_13570V3.2"/>
    <property type="gene ID" value="Pp3c8_13570"/>
</dbReference>
<dbReference type="PIRSF" id="PIRSF001060">
    <property type="entry name" value="Endochitinase"/>
    <property type="match status" value="1"/>
</dbReference>
<feature type="chain" id="PRO_5014309314" evidence="7">
    <location>
        <begin position="33"/>
        <end position="288"/>
    </location>
</feature>
<evidence type="ECO:0000256" key="2">
    <source>
        <dbReference type="ARBA" id="ARBA00022821"/>
    </source>
</evidence>
<feature type="disulfide bond" evidence="5">
    <location>
        <begin position="42"/>
        <end position="55"/>
    </location>
</feature>
<dbReference type="CAZy" id="GH19">
    <property type="family name" value="Glycoside Hydrolase Family 19"/>
</dbReference>
<dbReference type="Gene3D" id="1.10.530.10">
    <property type="match status" value="1"/>
</dbReference>
<feature type="signal peptide" evidence="7">
    <location>
        <begin position="1"/>
        <end position="32"/>
    </location>
</feature>
<reference evidence="10 13" key="3">
    <citation type="journal article" date="2018" name="Plant J.">
        <title>The Physcomitrella patens chromosome-scale assembly reveals moss genome structure and evolution.</title>
        <authorList>
            <person name="Lang D."/>
            <person name="Ullrich K.K."/>
            <person name="Murat F."/>
            <person name="Fuchs J."/>
            <person name="Jenkins J."/>
            <person name="Haas F.B."/>
            <person name="Piednoel M."/>
            <person name="Gundlach H."/>
            <person name="Van Bel M."/>
            <person name="Meyberg R."/>
            <person name="Vives C."/>
            <person name="Morata J."/>
            <person name="Symeonidi A."/>
            <person name="Hiss M."/>
            <person name="Muchero W."/>
            <person name="Kamisugi Y."/>
            <person name="Saleh O."/>
            <person name="Blanc G."/>
            <person name="Decker E.L."/>
            <person name="van Gessel N."/>
            <person name="Grimwood J."/>
            <person name="Hayes R.D."/>
            <person name="Graham S.W."/>
            <person name="Gunter L.E."/>
            <person name="McDaniel S.F."/>
            <person name="Hoernstein S.N.W."/>
            <person name="Larsson A."/>
            <person name="Li F.W."/>
            <person name="Perroud P.F."/>
            <person name="Phillips J."/>
            <person name="Ranjan P."/>
            <person name="Rokshar D.S."/>
            <person name="Rothfels C.J."/>
            <person name="Schneider L."/>
            <person name="Shu S."/>
            <person name="Stevenson D.W."/>
            <person name="Thummler F."/>
            <person name="Tillich M."/>
            <person name="Villarreal Aguilar J.C."/>
            <person name="Widiez T."/>
            <person name="Wong G.K."/>
            <person name="Wymore A."/>
            <person name="Zhang Y."/>
            <person name="Zimmer A.D."/>
            <person name="Quatrano R.S."/>
            <person name="Mayer K.F.X."/>
            <person name="Goodstein D."/>
            <person name="Casacuberta J.M."/>
            <person name="Vandepoele K."/>
            <person name="Reski R."/>
            <person name="Cuming A.C."/>
            <person name="Tuskan G.A."/>
            <person name="Maumus F."/>
            <person name="Salse J."/>
            <person name="Schmutz J."/>
            <person name="Rensing S.A."/>
        </authorList>
    </citation>
    <scope>NUCLEOTIDE SEQUENCE [LARGE SCALE GENOMIC DNA]</scope>
    <source>
        <strain evidence="12 13">cv. Gransden 2004</strain>
    </source>
</reference>
<evidence type="ECO:0000256" key="6">
    <source>
        <dbReference type="PROSITE-ProRule" id="PRU00261"/>
    </source>
</evidence>
<dbReference type="PROSITE" id="PS50941">
    <property type="entry name" value="CHIT_BIND_I_2"/>
    <property type="match status" value="1"/>
</dbReference>
<feature type="disulfide bond" evidence="5">
    <location>
        <begin position="256"/>
        <end position="288"/>
    </location>
</feature>
<dbReference type="OMA" id="FMCHIEE"/>
<accession>E1C9S1</accession>
<reference evidence="12" key="4">
    <citation type="submission" date="2020-12" db="UniProtKB">
        <authorList>
            <consortium name="EnsemblPlants"/>
        </authorList>
    </citation>
    <scope>IDENTIFICATION</scope>
</reference>